<evidence type="ECO:0000259" key="2">
    <source>
        <dbReference type="Pfam" id="PF06985"/>
    </source>
</evidence>
<dbReference type="Proteomes" id="UP001224890">
    <property type="component" value="Unassembled WGS sequence"/>
</dbReference>
<dbReference type="Pfam" id="PF06985">
    <property type="entry name" value="HET"/>
    <property type="match status" value="1"/>
</dbReference>
<keyword evidence="5" id="KW-1185">Reference proteome</keyword>
<dbReference type="EMBL" id="JAHMHR010000001">
    <property type="protein sequence ID" value="KAK1700879.1"/>
    <property type="molecule type" value="Genomic_DNA"/>
</dbReference>
<evidence type="ECO:0000313" key="5">
    <source>
        <dbReference type="Proteomes" id="UP001224890"/>
    </source>
</evidence>
<feature type="domain" description="DUF8212" evidence="3">
    <location>
        <begin position="223"/>
        <end position="251"/>
    </location>
</feature>
<keyword evidence="1" id="KW-0472">Membrane</keyword>
<dbReference type="PANTHER" id="PTHR10622">
    <property type="entry name" value="HET DOMAIN-CONTAINING PROTEIN"/>
    <property type="match status" value="1"/>
</dbReference>
<organism evidence="4 5">
    <name type="scientific">Colletotrichum godetiae</name>
    <dbReference type="NCBI Taxonomy" id="1209918"/>
    <lineage>
        <taxon>Eukaryota</taxon>
        <taxon>Fungi</taxon>
        <taxon>Dikarya</taxon>
        <taxon>Ascomycota</taxon>
        <taxon>Pezizomycotina</taxon>
        <taxon>Sordariomycetes</taxon>
        <taxon>Hypocreomycetidae</taxon>
        <taxon>Glomerellales</taxon>
        <taxon>Glomerellaceae</taxon>
        <taxon>Colletotrichum</taxon>
        <taxon>Colletotrichum acutatum species complex</taxon>
    </lineage>
</organism>
<sequence length="328" mass="37455">MHLINVHTRSLEEFHENPPEYAILSHTWGPEEEEITFREMKGGDLNKPGIGTTKLEGCLQQAKTDKVDYVWIDTCCIDQSSSHELSFAIRSMFQWYQLAKKCYTYLQDVPSKANSRWKSKFRKSRWFTRGWTLQELLAPKELNFYSHDWQALGTKQELSDVVWDITGIPAQFLRGDSGLEEASVAQRMSWASNRKTKRVEDIAYSLLGIFGVSMVLMYGEGDHAFIRLQESIIDKTPDDSILAWGFKVRSSRNMLRHKVGGILAPSITAFAGCGKITWKNIGHATMDVKLLRGKFKLQLPLQSTKSKGTYGILRTQLNNPVVVDRRCV</sequence>
<keyword evidence="1" id="KW-0812">Transmembrane</keyword>
<evidence type="ECO:0000256" key="1">
    <source>
        <dbReference type="SAM" id="Phobius"/>
    </source>
</evidence>
<protein>
    <submittedName>
        <fullName evidence="4">Heterokaryon incompatibility protein-domain-containing protein</fullName>
    </submittedName>
</protein>
<feature type="domain" description="Heterokaryon incompatibility" evidence="2">
    <location>
        <begin position="21"/>
        <end position="108"/>
    </location>
</feature>
<reference evidence="4" key="1">
    <citation type="submission" date="2021-06" db="EMBL/GenBank/DDBJ databases">
        <title>Comparative genomics, transcriptomics and evolutionary studies reveal genomic signatures of adaptation to plant cell wall in hemibiotrophic fungi.</title>
        <authorList>
            <consortium name="DOE Joint Genome Institute"/>
            <person name="Baroncelli R."/>
            <person name="Diaz J.F."/>
            <person name="Benocci T."/>
            <person name="Peng M."/>
            <person name="Battaglia E."/>
            <person name="Haridas S."/>
            <person name="Andreopoulos W."/>
            <person name="Labutti K."/>
            <person name="Pangilinan J."/>
            <person name="Floch G.L."/>
            <person name="Makela M.R."/>
            <person name="Henrissat B."/>
            <person name="Grigoriev I.V."/>
            <person name="Crouch J.A."/>
            <person name="De Vries R.P."/>
            <person name="Sukno S.A."/>
            <person name="Thon M.R."/>
        </authorList>
    </citation>
    <scope>NUCLEOTIDE SEQUENCE</scope>
    <source>
        <strain evidence="4">CBS 193.32</strain>
    </source>
</reference>
<dbReference type="AlphaFoldDB" id="A0AAJ0AYY5"/>
<accession>A0AAJ0AYY5</accession>
<dbReference type="GeneID" id="85461211"/>
<proteinExistence type="predicted"/>
<evidence type="ECO:0000259" key="3">
    <source>
        <dbReference type="Pfam" id="PF26640"/>
    </source>
</evidence>
<name>A0AAJ0AYY5_9PEZI</name>
<evidence type="ECO:0000313" key="4">
    <source>
        <dbReference type="EMBL" id="KAK1700879.1"/>
    </source>
</evidence>
<dbReference type="RefSeq" id="XP_060436634.1">
    <property type="nucleotide sequence ID" value="XM_060576685.1"/>
</dbReference>
<keyword evidence="1" id="KW-1133">Transmembrane helix</keyword>
<dbReference type="InterPro" id="IPR010730">
    <property type="entry name" value="HET"/>
</dbReference>
<comment type="caution">
    <text evidence="4">The sequence shown here is derived from an EMBL/GenBank/DDBJ whole genome shotgun (WGS) entry which is preliminary data.</text>
</comment>
<feature type="transmembrane region" description="Helical" evidence="1">
    <location>
        <begin position="202"/>
        <end position="219"/>
    </location>
</feature>
<gene>
    <name evidence="4" type="ORF">BDP55DRAFT_688890</name>
</gene>
<dbReference type="Pfam" id="PF26640">
    <property type="entry name" value="DUF8212"/>
    <property type="match status" value="1"/>
</dbReference>
<dbReference type="InterPro" id="IPR058525">
    <property type="entry name" value="DUF8212"/>
</dbReference>
<dbReference type="PANTHER" id="PTHR10622:SF10">
    <property type="entry name" value="HET DOMAIN-CONTAINING PROTEIN"/>
    <property type="match status" value="1"/>
</dbReference>